<dbReference type="PANTHER" id="PTHR45458">
    <property type="entry name" value="SHORT-CHAIN DEHYDROGENASE/REDUCTASE SDR"/>
    <property type="match status" value="1"/>
</dbReference>
<dbReference type="OrthoDB" id="9876299at2759"/>
<gene>
    <name evidence="1" type="ORF">PV11_02400</name>
</gene>
<reference evidence="1 2" key="1">
    <citation type="submission" date="2015-01" db="EMBL/GenBank/DDBJ databases">
        <title>The Genome Sequence of Exophiala sideris CBS121828.</title>
        <authorList>
            <consortium name="The Broad Institute Genomics Platform"/>
            <person name="Cuomo C."/>
            <person name="de Hoog S."/>
            <person name="Gorbushina A."/>
            <person name="Stielow B."/>
            <person name="Teixiera M."/>
            <person name="Abouelleil A."/>
            <person name="Chapman S.B."/>
            <person name="Priest M."/>
            <person name="Young S.K."/>
            <person name="Wortman J."/>
            <person name="Nusbaum C."/>
            <person name="Birren B."/>
        </authorList>
    </citation>
    <scope>NUCLEOTIDE SEQUENCE [LARGE SCALE GENOMIC DNA]</scope>
    <source>
        <strain evidence="1 2">CBS 121828</strain>
    </source>
</reference>
<dbReference type="InterPro" id="IPR002347">
    <property type="entry name" value="SDR_fam"/>
</dbReference>
<dbReference type="Proteomes" id="UP000053599">
    <property type="component" value="Unassembled WGS sequence"/>
</dbReference>
<dbReference type="PRINTS" id="PR00081">
    <property type="entry name" value="GDHRDH"/>
</dbReference>
<proteinExistence type="predicted"/>
<dbReference type="InterPro" id="IPR052184">
    <property type="entry name" value="SDR_enzymes"/>
</dbReference>
<dbReference type="Pfam" id="PF00106">
    <property type="entry name" value="adh_short"/>
    <property type="match status" value="1"/>
</dbReference>
<sequence length="253" mass="27715">MSSPSTWLVVGASRGIGLEFVSQLLDQGNQVIAAVRNPATANQIWQLSAKQTRPGACLIEQCDVTDEASIDAFAARMKKLVSKGMRIENVVLNSGVLKYPNRATEISFSDFALHLHTNTIGPIIVAQKVLNISSEAPPAKVIFISSDSGSTTEFRDHEDGFGAYGASKAALNQMLRHMAAELKRKGGRWADVCVLAMHPGEVQTDMANIEVDWEVEGIINADESVTKMMKVIAEKDKTQSGTFWCWDGREYPW</sequence>
<dbReference type="CDD" id="cd05325">
    <property type="entry name" value="carb_red_sniffer_like_SDR_c"/>
    <property type="match status" value="1"/>
</dbReference>
<evidence type="ECO:0000313" key="1">
    <source>
        <dbReference type="EMBL" id="KIV86813.1"/>
    </source>
</evidence>
<organism evidence="1 2">
    <name type="scientific">Exophiala sideris</name>
    <dbReference type="NCBI Taxonomy" id="1016849"/>
    <lineage>
        <taxon>Eukaryota</taxon>
        <taxon>Fungi</taxon>
        <taxon>Dikarya</taxon>
        <taxon>Ascomycota</taxon>
        <taxon>Pezizomycotina</taxon>
        <taxon>Eurotiomycetes</taxon>
        <taxon>Chaetothyriomycetidae</taxon>
        <taxon>Chaetothyriales</taxon>
        <taxon>Herpotrichiellaceae</taxon>
        <taxon>Exophiala</taxon>
    </lineage>
</organism>
<dbReference type="InterPro" id="IPR036291">
    <property type="entry name" value="NAD(P)-bd_dom_sf"/>
</dbReference>
<dbReference type="GO" id="GO:0016616">
    <property type="term" value="F:oxidoreductase activity, acting on the CH-OH group of donors, NAD or NADP as acceptor"/>
    <property type="evidence" value="ECO:0007669"/>
    <property type="project" value="TreeGrafter"/>
</dbReference>
<dbReference type="AlphaFoldDB" id="A0A0D1ZJ15"/>
<evidence type="ECO:0000313" key="2">
    <source>
        <dbReference type="Proteomes" id="UP000053599"/>
    </source>
</evidence>
<dbReference type="Gene3D" id="3.40.50.720">
    <property type="entry name" value="NAD(P)-binding Rossmann-like Domain"/>
    <property type="match status" value="1"/>
</dbReference>
<dbReference type="PANTHER" id="PTHR45458:SF1">
    <property type="entry name" value="SHORT CHAIN DEHYDROGENASE"/>
    <property type="match status" value="1"/>
</dbReference>
<accession>A0A0D1ZJ15</accession>
<dbReference type="EMBL" id="KN846951">
    <property type="protein sequence ID" value="KIV86813.1"/>
    <property type="molecule type" value="Genomic_DNA"/>
</dbReference>
<protein>
    <submittedName>
        <fullName evidence="1">Uncharacterized protein</fullName>
    </submittedName>
</protein>
<dbReference type="EMBL" id="KN846951">
    <property type="protein sequence ID" value="KIV86814.1"/>
    <property type="molecule type" value="Genomic_DNA"/>
</dbReference>
<name>A0A0D1ZJ15_9EURO</name>
<dbReference type="SUPFAM" id="SSF51735">
    <property type="entry name" value="NAD(P)-binding Rossmann-fold domains"/>
    <property type="match status" value="1"/>
</dbReference>